<name>A0A9P5TXZ9_9AGAR</name>
<proteinExistence type="predicted"/>
<evidence type="ECO:0008006" key="4">
    <source>
        <dbReference type="Google" id="ProtNLM"/>
    </source>
</evidence>
<feature type="signal peptide" evidence="1">
    <location>
        <begin position="1"/>
        <end position="22"/>
    </location>
</feature>
<evidence type="ECO:0000256" key="1">
    <source>
        <dbReference type="SAM" id="SignalP"/>
    </source>
</evidence>
<protein>
    <recommendedName>
        <fullName evidence="4">Hydrophobin</fullName>
    </recommendedName>
</protein>
<gene>
    <name evidence="2" type="ORF">BDP27DRAFT_1432295</name>
</gene>
<evidence type="ECO:0000313" key="3">
    <source>
        <dbReference type="Proteomes" id="UP000772434"/>
    </source>
</evidence>
<feature type="chain" id="PRO_5040249895" description="Hydrophobin" evidence="1">
    <location>
        <begin position="23"/>
        <end position="110"/>
    </location>
</feature>
<organism evidence="2 3">
    <name type="scientific">Rhodocollybia butyracea</name>
    <dbReference type="NCBI Taxonomy" id="206335"/>
    <lineage>
        <taxon>Eukaryota</taxon>
        <taxon>Fungi</taxon>
        <taxon>Dikarya</taxon>
        <taxon>Basidiomycota</taxon>
        <taxon>Agaricomycotina</taxon>
        <taxon>Agaricomycetes</taxon>
        <taxon>Agaricomycetidae</taxon>
        <taxon>Agaricales</taxon>
        <taxon>Marasmiineae</taxon>
        <taxon>Omphalotaceae</taxon>
        <taxon>Rhodocollybia</taxon>
    </lineage>
</organism>
<dbReference type="Proteomes" id="UP000772434">
    <property type="component" value="Unassembled WGS sequence"/>
</dbReference>
<keyword evidence="1" id="KW-0732">Signal</keyword>
<evidence type="ECO:0000313" key="2">
    <source>
        <dbReference type="EMBL" id="KAF9058787.1"/>
    </source>
</evidence>
<dbReference type="AlphaFoldDB" id="A0A9P5TXZ9"/>
<sequence length="110" mass="11605">MFKVAFVTTILATAVLATAAVAATPDVPDSRPQEYTCPTTTYRPTRSVCCTRLVTNEAGNILQAACEPYNTDLRCDAPGQVLCCENVYPAGFPPLVGTSCVHAIPSPARA</sequence>
<accession>A0A9P5TXZ9</accession>
<dbReference type="EMBL" id="JADNRY010000351">
    <property type="protein sequence ID" value="KAF9058787.1"/>
    <property type="molecule type" value="Genomic_DNA"/>
</dbReference>
<reference evidence="2" key="1">
    <citation type="submission" date="2020-11" db="EMBL/GenBank/DDBJ databases">
        <authorList>
            <consortium name="DOE Joint Genome Institute"/>
            <person name="Ahrendt S."/>
            <person name="Riley R."/>
            <person name="Andreopoulos W."/>
            <person name="Labutti K."/>
            <person name="Pangilinan J."/>
            <person name="Ruiz-Duenas F.J."/>
            <person name="Barrasa J.M."/>
            <person name="Sanchez-Garcia M."/>
            <person name="Camarero S."/>
            <person name="Miyauchi S."/>
            <person name="Serrano A."/>
            <person name="Linde D."/>
            <person name="Babiker R."/>
            <person name="Drula E."/>
            <person name="Ayuso-Fernandez I."/>
            <person name="Pacheco R."/>
            <person name="Padilla G."/>
            <person name="Ferreira P."/>
            <person name="Barriuso J."/>
            <person name="Kellner H."/>
            <person name="Castanera R."/>
            <person name="Alfaro M."/>
            <person name="Ramirez L."/>
            <person name="Pisabarro A.G."/>
            <person name="Kuo A."/>
            <person name="Tritt A."/>
            <person name="Lipzen A."/>
            <person name="He G."/>
            <person name="Yan M."/>
            <person name="Ng V."/>
            <person name="Cullen D."/>
            <person name="Martin F."/>
            <person name="Rosso M.-N."/>
            <person name="Henrissat B."/>
            <person name="Hibbett D."/>
            <person name="Martinez A.T."/>
            <person name="Grigoriev I.V."/>
        </authorList>
    </citation>
    <scope>NUCLEOTIDE SEQUENCE</scope>
    <source>
        <strain evidence="2">AH 40177</strain>
    </source>
</reference>
<keyword evidence="3" id="KW-1185">Reference proteome</keyword>
<comment type="caution">
    <text evidence="2">The sequence shown here is derived from an EMBL/GenBank/DDBJ whole genome shotgun (WGS) entry which is preliminary data.</text>
</comment>